<evidence type="ECO:0000259" key="1">
    <source>
        <dbReference type="SMART" id="SM00760"/>
    </source>
</evidence>
<comment type="caution">
    <text evidence="3">The sequence shown here is derived from an EMBL/GenBank/DDBJ whole genome shotgun (WGS) entry which is preliminary data.</text>
</comment>
<dbReference type="SUPFAM" id="SSF143422">
    <property type="entry name" value="Transposase IS200-like"/>
    <property type="match status" value="1"/>
</dbReference>
<dbReference type="InterPro" id="IPR036515">
    <property type="entry name" value="Transposase_17_sf"/>
</dbReference>
<dbReference type="AlphaFoldDB" id="A0A841HEP3"/>
<feature type="domain" description="Transposase IS200-like" evidence="2">
    <location>
        <begin position="9"/>
        <end position="123"/>
    </location>
</feature>
<dbReference type="InterPro" id="IPR013159">
    <property type="entry name" value="DnaA_C"/>
</dbReference>
<organism evidence="3 4">
    <name type="scientific">Povalibacter uvarum</name>
    <dbReference type="NCBI Taxonomy" id="732238"/>
    <lineage>
        <taxon>Bacteria</taxon>
        <taxon>Pseudomonadati</taxon>
        <taxon>Pseudomonadota</taxon>
        <taxon>Gammaproteobacteria</taxon>
        <taxon>Steroidobacterales</taxon>
        <taxon>Steroidobacteraceae</taxon>
        <taxon>Povalibacter</taxon>
    </lineage>
</organism>
<dbReference type="SUPFAM" id="SSF48295">
    <property type="entry name" value="TrpR-like"/>
    <property type="match status" value="1"/>
</dbReference>
<dbReference type="PANTHER" id="PTHR34322:SF2">
    <property type="entry name" value="TRANSPOSASE IS200-LIKE DOMAIN-CONTAINING PROTEIN"/>
    <property type="match status" value="1"/>
</dbReference>
<dbReference type="InterPro" id="IPR010921">
    <property type="entry name" value="Trp_repressor/repl_initiator"/>
</dbReference>
<evidence type="ECO:0000313" key="4">
    <source>
        <dbReference type="Proteomes" id="UP000588068"/>
    </source>
</evidence>
<dbReference type="Proteomes" id="UP000588068">
    <property type="component" value="Unassembled WGS sequence"/>
</dbReference>
<dbReference type="Gene3D" id="3.30.70.1290">
    <property type="entry name" value="Transposase IS200-like"/>
    <property type="match status" value="1"/>
</dbReference>
<accession>A0A841HEP3</accession>
<dbReference type="SMART" id="SM01321">
    <property type="entry name" value="Y1_Tnp"/>
    <property type="match status" value="1"/>
</dbReference>
<dbReference type="GO" id="GO:0043565">
    <property type="term" value="F:sequence-specific DNA binding"/>
    <property type="evidence" value="ECO:0007669"/>
    <property type="project" value="InterPro"/>
</dbReference>
<dbReference type="GO" id="GO:0004803">
    <property type="term" value="F:transposase activity"/>
    <property type="evidence" value="ECO:0007669"/>
    <property type="project" value="InterPro"/>
</dbReference>
<dbReference type="RefSeq" id="WP_184329038.1">
    <property type="nucleotide sequence ID" value="NZ_JACHHZ010000001.1"/>
</dbReference>
<dbReference type="GO" id="GO:0006313">
    <property type="term" value="P:DNA transposition"/>
    <property type="evidence" value="ECO:0007669"/>
    <property type="project" value="InterPro"/>
</dbReference>
<dbReference type="SMART" id="SM00760">
    <property type="entry name" value="Bac_DnaA_C"/>
    <property type="match status" value="1"/>
</dbReference>
<evidence type="ECO:0000313" key="3">
    <source>
        <dbReference type="EMBL" id="MBB6091226.1"/>
    </source>
</evidence>
<dbReference type="GO" id="GO:0006275">
    <property type="term" value="P:regulation of DNA replication"/>
    <property type="evidence" value="ECO:0007669"/>
    <property type="project" value="InterPro"/>
</dbReference>
<dbReference type="EMBL" id="JACHHZ010000001">
    <property type="protein sequence ID" value="MBB6091226.1"/>
    <property type="molecule type" value="Genomic_DNA"/>
</dbReference>
<proteinExistence type="predicted"/>
<dbReference type="GO" id="GO:0005524">
    <property type="term" value="F:ATP binding"/>
    <property type="evidence" value="ECO:0007669"/>
    <property type="project" value="InterPro"/>
</dbReference>
<sequence>MPRPPRIHLVGGTYYVLQLSSRHQPLFTTDNDYEYLEQLLAKSLVQAQAHAHAYCWLPHALHLAIRTCQTPVSRIMQGLTGSYARHLNRLRRDAGHVFSSRFHSTLVDPTQWLPELVRYIHYAPVQAQLAENPNTYPQSSYPRFTRSRAAQWIDSDAVFSILEARGMGRAQACEFLAAPPPVRELQVFADAGRGHNRILGSTEFLESLPRSLRRGRPRLTLDTLTDLVARGQGTTKSDLHSHSRQRDLALCRSLVAWHAIERRVATLTEVARYFSRDASTLSKAIIRHRQMHPELFQLNAWRHLVPIA</sequence>
<reference evidence="3 4" key="1">
    <citation type="submission" date="2020-08" db="EMBL/GenBank/DDBJ databases">
        <title>Genomic Encyclopedia of Type Strains, Phase IV (KMG-IV): sequencing the most valuable type-strain genomes for metagenomic binning, comparative biology and taxonomic classification.</title>
        <authorList>
            <person name="Goeker M."/>
        </authorList>
    </citation>
    <scope>NUCLEOTIDE SEQUENCE [LARGE SCALE GENOMIC DNA]</scope>
    <source>
        <strain evidence="3 4">DSM 26723</strain>
    </source>
</reference>
<dbReference type="GO" id="GO:0006270">
    <property type="term" value="P:DNA replication initiation"/>
    <property type="evidence" value="ECO:0007669"/>
    <property type="project" value="InterPro"/>
</dbReference>
<evidence type="ECO:0000259" key="2">
    <source>
        <dbReference type="SMART" id="SM01321"/>
    </source>
</evidence>
<dbReference type="Gene3D" id="1.10.1750.10">
    <property type="match status" value="1"/>
</dbReference>
<feature type="domain" description="Chromosomal replication initiator DnaA C-terminal" evidence="1">
    <location>
        <begin position="220"/>
        <end position="288"/>
    </location>
</feature>
<name>A0A841HEP3_9GAMM</name>
<dbReference type="InterPro" id="IPR002686">
    <property type="entry name" value="Transposase_17"/>
</dbReference>
<protein>
    <submittedName>
        <fullName evidence="3">REP element-mobilizing transposase RayT</fullName>
    </submittedName>
</protein>
<gene>
    <name evidence="3" type="ORF">HNQ60_000072</name>
</gene>
<dbReference type="PANTHER" id="PTHR34322">
    <property type="entry name" value="TRANSPOSASE, Y1_TNP DOMAIN-CONTAINING"/>
    <property type="match status" value="1"/>
</dbReference>
<keyword evidence="4" id="KW-1185">Reference proteome</keyword>